<feature type="signal peptide" evidence="2">
    <location>
        <begin position="1"/>
        <end position="25"/>
    </location>
</feature>
<sequence>MKKLSVKASAIALAATLAVSFSASAHRAWLLPSSTVLSGEEAYVTFDAAISNTIFHPDHFAMNASNLVVQSPEGEAVDVENMARGKYRTTFDLKLNKEGTYKLTSASNGIRAFWRDEEGKRKMWPGRGDEYKPEEFATAVPKKAKDLRVMQSSRRVETFVTLGAPSNKVFTPDNVGLELVPVTHPNDLFATETATFKLLIDGEPAVGAEVEVVRGGMRYRNDQETIKVTSDKNGQIEITWPQAGMYFVEIGYEDDKAQKPATSRNGSYSGTFEVLPL</sequence>
<accession>A0A126Q3N2</accession>
<feature type="region of interest" description="Disordered" evidence="1">
    <location>
        <begin position="258"/>
        <end position="277"/>
    </location>
</feature>
<dbReference type="OrthoDB" id="5943at2"/>
<organism evidence="3 4">
    <name type="scientific">Alteromonas macleodii</name>
    <name type="common">Pseudoalteromonas macleodii</name>
    <dbReference type="NCBI Taxonomy" id="28108"/>
    <lineage>
        <taxon>Bacteria</taxon>
        <taxon>Pseudomonadati</taxon>
        <taxon>Pseudomonadota</taxon>
        <taxon>Gammaproteobacteria</taxon>
        <taxon>Alteromonadales</taxon>
        <taxon>Alteromonadaceae</taxon>
        <taxon>Alteromonas/Salinimonas group</taxon>
        <taxon>Alteromonas</taxon>
    </lineage>
</organism>
<proteinExistence type="predicted"/>
<dbReference type="Pfam" id="PF10670">
    <property type="entry name" value="DUF4198"/>
    <property type="match status" value="1"/>
</dbReference>
<dbReference type="InterPro" id="IPR019613">
    <property type="entry name" value="DUF4198"/>
</dbReference>
<keyword evidence="2" id="KW-0732">Signal</keyword>
<evidence type="ECO:0000256" key="1">
    <source>
        <dbReference type="SAM" id="MobiDB-lite"/>
    </source>
</evidence>
<gene>
    <name evidence="3" type="ORF">AVL55_18065</name>
</gene>
<dbReference type="RefSeq" id="WP_061096030.1">
    <property type="nucleotide sequence ID" value="NZ_CP014323.1"/>
</dbReference>
<protein>
    <submittedName>
        <fullName evidence="3">ABC transporter permease</fullName>
    </submittedName>
</protein>
<dbReference type="AlphaFoldDB" id="A0A126Q3N2"/>
<feature type="chain" id="PRO_5007272605" evidence="2">
    <location>
        <begin position="26"/>
        <end position="277"/>
    </location>
</feature>
<evidence type="ECO:0000313" key="4">
    <source>
        <dbReference type="Proteomes" id="UP000063991"/>
    </source>
</evidence>
<dbReference type="Proteomes" id="UP000063991">
    <property type="component" value="Chromosome"/>
</dbReference>
<reference evidence="3 4" key="1">
    <citation type="submission" date="2015-12" db="EMBL/GenBank/DDBJ databases">
        <authorList>
            <person name="Shamseldin A."/>
            <person name="Moawad H."/>
            <person name="Abd El-Rahim W.M."/>
            <person name="Sadowsky M.J."/>
        </authorList>
    </citation>
    <scope>NUCLEOTIDE SEQUENCE [LARGE SCALE GENOMIC DNA]</scope>
    <source>
        <strain evidence="3 4">D7</strain>
    </source>
</reference>
<evidence type="ECO:0000313" key="3">
    <source>
        <dbReference type="EMBL" id="AMJ99894.1"/>
    </source>
</evidence>
<dbReference type="EMBL" id="CP014323">
    <property type="protein sequence ID" value="AMJ99894.1"/>
    <property type="molecule type" value="Genomic_DNA"/>
</dbReference>
<feature type="compositionally biased region" description="Polar residues" evidence="1">
    <location>
        <begin position="260"/>
        <end position="270"/>
    </location>
</feature>
<name>A0A126Q3N2_ALTMA</name>
<evidence type="ECO:0000256" key="2">
    <source>
        <dbReference type="SAM" id="SignalP"/>
    </source>
</evidence>